<dbReference type="PANTHER" id="PTHR10383">
    <property type="entry name" value="SERINE INCORPORATOR"/>
    <property type="match status" value="1"/>
</dbReference>
<dbReference type="OrthoDB" id="5963193at2759"/>
<keyword evidence="3 6" id="KW-0812">Transmembrane</keyword>
<comment type="caution">
    <text evidence="7">The sequence shown here is derived from an EMBL/GenBank/DDBJ whole genome shotgun (WGS) entry which is preliminary data.</text>
</comment>
<feature type="transmembrane region" description="Helical" evidence="6">
    <location>
        <begin position="373"/>
        <end position="395"/>
    </location>
</feature>
<keyword evidence="4 6" id="KW-1133">Transmembrane helix</keyword>
<comment type="subcellular location">
    <subcellularLocation>
        <location evidence="1">Membrane</location>
        <topology evidence="1">Multi-pass membrane protein</topology>
    </subcellularLocation>
</comment>
<evidence type="ECO:0000256" key="5">
    <source>
        <dbReference type="ARBA" id="ARBA00023136"/>
    </source>
</evidence>
<feature type="transmembrane region" description="Helical" evidence="6">
    <location>
        <begin position="345"/>
        <end position="367"/>
    </location>
</feature>
<name>A0A8J6C0Z0_9EUKA</name>
<feature type="transmembrane region" description="Helical" evidence="6">
    <location>
        <begin position="216"/>
        <end position="234"/>
    </location>
</feature>
<proteinExistence type="inferred from homology"/>
<feature type="transmembrane region" description="Helical" evidence="6">
    <location>
        <begin position="54"/>
        <end position="74"/>
    </location>
</feature>
<feature type="transmembrane region" description="Helical" evidence="6">
    <location>
        <begin position="95"/>
        <end position="112"/>
    </location>
</feature>
<feature type="transmembrane region" description="Helical" evidence="6">
    <location>
        <begin position="291"/>
        <end position="312"/>
    </location>
</feature>
<sequence length="411" mass="45908">MIYARFIYAGLLIIALAWVLVADFLLDKLYPYICWEILSWLPWCLYSTKNSIGYFHLLKVSMIFFVFHLLLLLLTLPADFAKGVTLFKNIHRRLWWVKLPVLAVLYALTLLIPNPVYVAYMIVALVLSVPFIAAQVVLLTEFAVRTNNAVVRRIPQGSGLLLLALSVGLLAIAGLQYVITGTLYFFCFPVWPLYLVGFILVTVIVIFSIAIERGSLFVAAVLSLFFTFMVVLAIESNSEFWSSWINDVFSFFGFVLPRMSYCPLEPHFSSYWADFFLGSVFSLVFKLVHSIWGGVFLITAVLMSCFSSFGLAPTFAGVDNPPPVSGFDSGNDDDKESGADITYHYWQFHALMTLASAAIPVAFGTLSSGLFSWYLPVSIIAAVLIGAGLYLWGLAAPSILRNRRFYGGVRL</sequence>
<comment type="similarity">
    <text evidence="2">Belongs to the TDE1 family.</text>
</comment>
<evidence type="ECO:0000313" key="7">
    <source>
        <dbReference type="EMBL" id="KAG9397056.1"/>
    </source>
</evidence>
<reference evidence="7" key="1">
    <citation type="submission" date="2021-05" db="EMBL/GenBank/DDBJ databases">
        <title>A free-living protist that lacks canonical eukaryotic 1 DNA replication and segregation systems.</title>
        <authorList>
            <person name="Salas-Leiva D.E."/>
            <person name="Tromer E.C."/>
            <person name="Curtis B.A."/>
            <person name="Jerlstrom-Hultqvist J."/>
            <person name="Kolisko M."/>
            <person name="Yi Z."/>
            <person name="Salas-Leiva J.S."/>
            <person name="Gallot-Lavallee L."/>
            <person name="Kops G.J.P.L."/>
            <person name="Archibald J.M."/>
            <person name="Simpson A.G.B."/>
            <person name="Roger A.J."/>
        </authorList>
    </citation>
    <scope>NUCLEOTIDE SEQUENCE</scope>
    <source>
        <strain evidence="7">BICM</strain>
    </source>
</reference>
<evidence type="ECO:0000256" key="6">
    <source>
        <dbReference type="SAM" id="Phobius"/>
    </source>
</evidence>
<dbReference type="InterPro" id="IPR005016">
    <property type="entry name" value="TDE1/TMS"/>
</dbReference>
<dbReference type="Pfam" id="PF03348">
    <property type="entry name" value="Serinc"/>
    <property type="match status" value="1"/>
</dbReference>
<dbReference type="GO" id="GO:0016020">
    <property type="term" value="C:membrane"/>
    <property type="evidence" value="ECO:0007669"/>
    <property type="project" value="UniProtKB-SubCell"/>
</dbReference>
<feature type="transmembrane region" description="Helical" evidence="6">
    <location>
        <begin position="191"/>
        <end position="209"/>
    </location>
</feature>
<organism evidence="7 8">
    <name type="scientific">Carpediemonas membranifera</name>
    <dbReference type="NCBI Taxonomy" id="201153"/>
    <lineage>
        <taxon>Eukaryota</taxon>
        <taxon>Metamonada</taxon>
        <taxon>Carpediemonas-like organisms</taxon>
        <taxon>Carpediemonas</taxon>
    </lineage>
</organism>
<dbReference type="PANTHER" id="PTHR10383:SF9">
    <property type="entry name" value="SERINE INCORPORATOR, ISOFORM F"/>
    <property type="match status" value="1"/>
</dbReference>
<accession>A0A8J6C0Z0</accession>
<feature type="transmembrane region" description="Helical" evidence="6">
    <location>
        <begin position="6"/>
        <end position="25"/>
    </location>
</feature>
<protein>
    <submittedName>
        <fullName evidence="7">Serine incorporator/TMS membrane protein</fullName>
    </submittedName>
</protein>
<evidence type="ECO:0000256" key="4">
    <source>
        <dbReference type="ARBA" id="ARBA00022989"/>
    </source>
</evidence>
<dbReference type="AlphaFoldDB" id="A0A8J6C0Z0"/>
<keyword evidence="5 6" id="KW-0472">Membrane</keyword>
<evidence type="ECO:0000256" key="2">
    <source>
        <dbReference type="ARBA" id="ARBA00006665"/>
    </source>
</evidence>
<evidence type="ECO:0000313" key="8">
    <source>
        <dbReference type="Proteomes" id="UP000717585"/>
    </source>
</evidence>
<feature type="transmembrane region" description="Helical" evidence="6">
    <location>
        <begin position="160"/>
        <end position="179"/>
    </location>
</feature>
<dbReference type="Proteomes" id="UP000717585">
    <property type="component" value="Unassembled WGS sequence"/>
</dbReference>
<dbReference type="EMBL" id="JAHDYR010000004">
    <property type="protein sequence ID" value="KAG9397056.1"/>
    <property type="molecule type" value="Genomic_DNA"/>
</dbReference>
<evidence type="ECO:0000256" key="3">
    <source>
        <dbReference type="ARBA" id="ARBA00022692"/>
    </source>
</evidence>
<feature type="transmembrane region" description="Helical" evidence="6">
    <location>
        <begin position="118"/>
        <end position="139"/>
    </location>
</feature>
<evidence type="ECO:0000256" key="1">
    <source>
        <dbReference type="ARBA" id="ARBA00004141"/>
    </source>
</evidence>
<keyword evidence="8" id="KW-1185">Reference proteome</keyword>
<gene>
    <name evidence="7" type="ORF">J8273_1413</name>
</gene>
<feature type="transmembrane region" description="Helical" evidence="6">
    <location>
        <begin position="268"/>
        <end position="285"/>
    </location>
</feature>